<evidence type="ECO:0000256" key="1">
    <source>
        <dbReference type="ARBA" id="ARBA00023125"/>
    </source>
</evidence>
<dbReference type="InterPro" id="IPR010998">
    <property type="entry name" value="Integrase_recombinase_N"/>
</dbReference>
<evidence type="ECO:0000259" key="3">
    <source>
        <dbReference type="PROSITE" id="PS51898"/>
    </source>
</evidence>
<evidence type="ECO:0000256" key="2">
    <source>
        <dbReference type="ARBA" id="ARBA00023172"/>
    </source>
</evidence>
<evidence type="ECO:0000313" key="4">
    <source>
        <dbReference type="EMBL" id="VYT20136.1"/>
    </source>
</evidence>
<dbReference type="AlphaFoldDB" id="A0A6N2UZ42"/>
<organism evidence="4">
    <name type="scientific">Blautia hansenii</name>
    <name type="common">Ruminococcus hansenii</name>
    <dbReference type="NCBI Taxonomy" id="1322"/>
    <lineage>
        <taxon>Bacteria</taxon>
        <taxon>Bacillati</taxon>
        <taxon>Bacillota</taxon>
        <taxon>Clostridia</taxon>
        <taxon>Lachnospirales</taxon>
        <taxon>Lachnospiraceae</taxon>
        <taxon>Blautia</taxon>
    </lineage>
</organism>
<reference evidence="4" key="1">
    <citation type="submission" date="2019-11" db="EMBL/GenBank/DDBJ databases">
        <authorList>
            <person name="Feng L."/>
        </authorList>
    </citation>
    <scope>NUCLEOTIDE SEQUENCE</scope>
    <source>
        <strain evidence="4">BhanseniiLFYP23</strain>
    </source>
</reference>
<dbReference type="InterPro" id="IPR011010">
    <property type="entry name" value="DNA_brk_join_enz"/>
</dbReference>
<dbReference type="PROSITE" id="PS51898">
    <property type="entry name" value="TYR_RECOMBINASE"/>
    <property type="match status" value="1"/>
</dbReference>
<dbReference type="SUPFAM" id="SSF56349">
    <property type="entry name" value="DNA breaking-rejoining enzymes"/>
    <property type="match status" value="1"/>
</dbReference>
<dbReference type="EMBL" id="CACRSY010000014">
    <property type="protein sequence ID" value="VYT20136.1"/>
    <property type="molecule type" value="Genomic_DNA"/>
</dbReference>
<protein>
    <submittedName>
        <fullName evidence="4">Phage integrase family protein</fullName>
    </submittedName>
</protein>
<dbReference type="InterPro" id="IPR013762">
    <property type="entry name" value="Integrase-like_cat_sf"/>
</dbReference>
<dbReference type="GO" id="GO:0003677">
    <property type="term" value="F:DNA binding"/>
    <property type="evidence" value="ECO:0007669"/>
    <property type="project" value="UniProtKB-KW"/>
</dbReference>
<dbReference type="InterPro" id="IPR002104">
    <property type="entry name" value="Integrase_catalytic"/>
</dbReference>
<dbReference type="GO" id="GO:0015074">
    <property type="term" value="P:DNA integration"/>
    <property type="evidence" value="ECO:0007669"/>
    <property type="project" value="InterPro"/>
</dbReference>
<dbReference type="GO" id="GO:0006310">
    <property type="term" value="P:DNA recombination"/>
    <property type="evidence" value="ECO:0007669"/>
    <property type="project" value="UniProtKB-KW"/>
</dbReference>
<proteinExistence type="predicted"/>
<keyword evidence="1" id="KW-0238">DNA-binding</keyword>
<keyword evidence="2" id="KW-0233">DNA recombination</keyword>
<dbReference type="RefSeq" id="WP_156342535.1">
    <property type="nucleotide sequence ID" value="NZ_CACRSY010000014.1"/>
</dbReference>
<gene>
    <name evidence="4" type="ORF">BHLFYP23_00586</name>
</gene>
<dbReference type="Gene3D" id="1.10.150.130">
    <property type="match status" value="1"/>
</dbReference>
<dbReference type="CDD" id="cd01189">
    <property type="entry name" value="INT_ICEBs1_C_like"/>
    <property type="match status" value="1"/>
</dbReference>
<sequence>MASAKKLPSGSWRVQVYSHTEEIPQPDGTTKKKRVYKSFTSDIAGPKGKRACEKQAADWAANKERYTEHEDLTVGQAVSSYIQSKTHVLSESTLTGYKVIQKNYLTDITNERLSLLTTIKVQKWVNSLSSTVSVKTVKNAYGLFNAAVSSFSDLHFKINFPQKKQEDIYIPSDKDIKTLLLNSKDDLQIAIYLGAFAGLRRGEICALEDADVLNGYIRINKSMGKTESNGWKIKPPKTESSNRNVYLPEFLIDILKGKTGRIVSLTPDQITDRFGTLRNNLNMPKFRFHDLRHYYVSVNHALGVPDQYIMSMGGWSTDRTMKAVYRNILIPEKDKFAKLSLNHFDNMQHEMQHENKKAQ</sequence>
<dbReference type="Gene3D" id="1.10.443.10">
    <property type="entry name" value="Intergrase catalytic core"/>
    <property type="match status" value="1"/>
</dbReference>
<feature type="domain" description="Tyr recombinase" evidence="3">
    <location>
        <begin position="165"/>
        <end position="339"/>
    </location>
</feature>
<name>A0A6N2UZ42_BLAHA</name>
<accession>A0A6N2UZ42</accession>